<dbReference type="OrthoDB" id="341259at2759"/>
<comment type="caution">
    <text evidence="5">The sequence shown here is derived from an EMBL/GenBank/DDBJ whole genome shotgun (WGS) entry which is preliminary data.</text>
</comment>
<keyword evidence="2 3" id="KW-0040">ANK repeat</keyword>
<dbReference type="Pfam" id="PF00023">
    <property type="entry name" value="Ank"/>
    <property type="match status" value="1"/>
</dbReference>
<dbReference type="PANTHER" id="PTHR24178:SF41">
    <property type="entry name" value="ANKYRIN-2 ISOFORM X1"/>
    <property type="match status" value="1"/>
</dbReference>
<dbReference type="InterPro" id="IPR036770">
    <property type="entry name" value="Ankyrin_rpt-contain_sf"/>
</dbReference>
<name>A0A2B7XQI7_POLH7</name>
<evidence type="ECO:0000256" key="1">
    <source>
        <dbReference type="ARBA" id="ARBA00022737"/>
    </source>
</evidence>
<dbReference type="SUPFAM" id="SSF81383">
    <property type="entry name" value="F-box domain"/>
    <property type="match status" value="1"/>
</dbReference>
<dbReference type="InterPro" id="IPR002110">
    <property type="entry name" value="Ankyrin_rpt"/>
</dbReference>
<feature type="repeat" description="ANK" evidence="3">
    <location>
        <begin position="213"/>
        <end position="240"/>
    </location>
</feature>
<dbReference type="PROSITE" id="PS50088">
    <property type="entry name" value="ANK_REPEAT"/>
    <property type="match status" value="2"/>
</dbReference>
<dbReference type="InterPro" id="IPR001810">
    <property type="entry name" value="F-box_dom"/>
</dbReference>
<dbReference type="Proteomes" id="UP000224634">
    <property type="component" value="Unassembled WGS sequence"/>
</dbReference>
<dbReference type="SUPFAM" id="SSF48403">
    <property type="entry name" value="Ankyrin repeat"/>
    <property type="match status" value="1"/>
</dbReference>
<accession>A0A2B7XQI7</accession>
<proteinExistence type="predicted"/>
<feature type="domain" description="F-box" evidence="4">
    <location>
        <begin position="1"/>
        <end position="50"/>
    </location>
</feature>
<dbReference type="STRING" id="1447883.A0A2B7XQI7"/>
<dbReference type="SMART" id="SM00248">
    <property type="entry name" value="ANK"/>
    <property type="match status" value="5"/>
</dbReference>
<dbReference type="EMBL" id="PDNA01000142">
    <property type="protein sequence ID" value="PGH10767.1"/>
    <property type="molecule type" value="Genomic_DNA"/>
</dbReference>
<dbReference type="PANTHER" id="PTHR24178">
    <property type="entry name" value="MOLTING PROTEIN MLT-4"/>
    <property type="match status" value="1"/>
</dbReference>
<dbReference type="AlphaFoldDB" id="A0A2B7XQI7"/>
<evidence type="ECO:0000313" key="5">
    <source>
        <dbReference type="EMBL" id="PGH10767.1"/>
    </source>
</evidence>
<evidence type="ECO:0000259" key="4">
    <source>
        <dbReference type="PROSITE" id="PS50181"/>
    </source>
</evidence>
<reference evidence="5 6" key="1">
    <citation type="submission" date="2017-10" db="EMBL/GenBank/DDBJ databases">
        <title>Comparative genomics in systemic dimorphic fungi from Ajellomycetaceae.</title>
        <authorList>
            <person name="Munoz J.F."/>
            <person name="Mcewen J.G."/>
            <person name="Clay O.K."/>
            <person name="Cuomo C.A."/>
        </authorList>
    </citation>
    <scope>NUCLEOTIDE SEQUENCE [LARGE SCALE GENOMIC DNA]</scope>
    <source>
        <strain evidence="5 6">UAMH7299</strain>
    </source>
</reference>
<evidence type="ECO:0000256" key="3">
    <source>
        <dbReference type="PROSITE-ProRule" id="PRU00023"/>
    </source>
</evidence>
<evidence type="ECO:0000313" key="6">
    <source>
        <dbReference type="Proteomes" id="UP000224634"/>
    </source>
</evidence>
<dbReference type="PROSITE" id="PS50181">
    <property type="entry name" value="FBOX"/>
    <property type="match status" value="1"/>
</dbReference>
<feature type="repeat" description="ANK" evidence="3">
    <location>
        <begin position="398"/>
        <end position="438"/>
    </location>
</feature>
<protein>
    <recommendedName>
        <fullName evidence="4">F-box domain-containing protein</fullName>
    </recommendedName>
</protein>
<evidence type="ECO:0000256" key="2">
    <source>
        <dbReference type="ARBA" id="ARBA00023043"/>
    </source>
</evidence>
<dbReference type="PROSITE" id="PS50297">
    <property type="entry name" value="ANK_REP_REGION"/>
    <property type="match status" value="1"/>
</dbReference>
<sequence length="454" mass="50382">MLSNLPTEIIYQISEFLGDNDLNSLLRTCFQFTDLLTSELYGRGLNFETIQHTGAKDQARTPMLIAKPSQRLTQCAPSWKLGFIINYLLGKDEALFSWYNPNGTLVHGDLSLLAVILLARNAVIMEALLSHGFHDRNGFGDSDMRPLIFAISRNFEEGVQLLLDAGADVLPAHHSDGWNALFFVRDATSVTIAQKGFQAIRDAHGDPFAPAYSGITPLHIAALCSNLPVAQLFISLGANVWAEMHNRDIPLSLALSLGNLDICEILLREMKSLNPRPGAKGGYFLLHCAVYRSLGLEIFQKLVDAQADIFARDEEQMTPLDLVEKKWVKWRPRGQYRSEVIKVMLSADPYIWPAEHINRQLWELMREGDIGHHEVKAMNLIVRTGKSAVDIEPNDCPRGNTPLHILCEAASSEGPESTVHNMIVLLLDNGAKPNALNQPGFPPSLSRSIGSETE</sequence>
<keyword evidence="6" id="KW-1185">Reference proteome</keyword>
<dbReference type="Gene3D" id="1.25.40.20">
    <property type="entry name" value="Ankyrin repeat-containing domain"/>
    <property type="match status" value="2"/>
</dbReference>
<dbReference type="Pfam" id="PF12796">
    <property type="entry name" value="Ank_2"/>
    <property type="match status" value="1"/>
</dbReference>
<organism evidence="5 6">
    <name type="scientific">Polytolypa hystricis (strain UAMH7299)</name>
    <dbReference type="NCBI Taxonomy" id="1447883"/>
    <lineage>
        <taxon>Eukaryota</taxon>
        <taxon>Fungi</taxon>
        <taxon>Dikarya</taxon>
        <taxon>Ascomycota</taxon>
        <taxon>Pezizomycotina</taxon>
        <taxon>Eurotiomycetes</taxon>
        <taxon>Eurotiomycetidae</taxon>
        <taxon>Onygenales</taxon>
        <taxon>Onygenales incertae sedis</taxon>
        <taxon>Polytolypa</taxon>
    </lineage>
</organism>
<keyword evidence="1" id="KW-0677">Repeat</keyword>
<gene>
    <name evidence="5" type="ORF">AJ80_07417</name>
</gene>
<dbReference type="CDD" id="cd09917">
    <property type="entry name" value="F-box_SF"/>
    <property type="match status" value="1"/>
</dbReference>
<dbReference type="InterPro" id="IPR036047">
    <property type="entry name" value="F-box-like_dom_sf"/>
</dbReference>